<keyword evidence="3" id="KW-1185">Reference proteome</keyword>
<reference evidence="2 3" key="1">
    <citation type="submission" date="2021-06" db="EMBL/GenBank/DDBJ databases">
        <authorList>
            <person name="Kallberg Y."/>
            <person name="Tangrot J."/>
            <person name="Rosling A."/>
        </authorList>
    </citation>
    <scope>NUCLEOTIDE SEQUENCE [LARGE SCALE GENOMIC DNA]</scope>
    <source>
        <strain evidence="2 3">120-4 pot B 10/14</strain>
    </source>
</reference>
<dbReference type="EMBL" id="CAJVQB010033168">
    <property type="protein sequence ID" value="CAG8819361.1"/>
    <property type="molecule type" value="Genomic_DNA"/>
</dbReference>
<feature type="non-terminal residue" evidence="2">
    <location>
        <position position="1"/>
    </location>
</feature>
<feature type="compositionally biased region" description="Basic and acidic residues" evidence="1">
    <location>
        <begin position="56"/>
        <end position="65"/>
    </location>
</feature>
<organism evidence="2 3">
    <name type="scientific">Gigaspora margarita</name>
    <dbReference type="NCBI Taxonomy" id="4874"/>
    <lineage>
        <taxon>Eukaryota</taxon>
        <taxon>Fungi</taxon>
        <taxon>Fungi incertae sedis</taxon>
        <taxon>Mucoromycota</taxon>
        <taxon>Glomeromycotina</taxon>
        <taxon>Glomeromycetes</taxon>
        <taxon>Diversisporales</taxon>
        <taxon>Gigasporaceae</taxon>
        <taxon>Gigaspora</taxon>
    </lineage>
</organism>
<proteinExistence type="predicted"/>
<accession>A0ABN7W7E5</accession>
<sequence length="65" mass="7640">QKVKNIKRFALIYDLLNDYENNGPSNQDDVDNESNPDDKLNNEYDDELYSENVSDNDSKDMMDFD</sequence>
<name>A0ABN7W7E5_GIGMA</name>
<dbReference type="Proteomes" id="UP000789901">
    <property type="component" value="Unassembled WGS sequence"/>
</dbReference>
<gene>
    <name evidence="2" type="ORF">GMARGA_LOCUS27287</name>
</gene>
<comment type="caution">
    <text evidence="2">The sequence shown here is derived from an EMBL/GenBank/DDBJ whole genome shotgun (WGS) entry which is preliminary data.</text>
</comment>
<evidence type="ECO:0000313" key="2">
    <source>
        <dbReference type="EMBL" id="CAG8819361.1"/>
    </source>
</evidence>
<evidence type="ECO:0000256" key="1">
    <source>
        <dbReference type="SAM" id="MobiDB-lite"/>
    </source>
</evidence>
<evidence type="ECO:0000313" key="3">
    <source>
        <dbReference type="Proteomes" id="UP000789901"/>
    </source>
</evidence>
<feature type="region of interest" description="Disordered" evidence="1">
    <location>
        <begin position="20"/>
        <end position="65"/>
    </location>
</feature>
<protein>
    <submittedName>
        <fullName evidence="2">19410_t:CDS:1</fullName>
    </submittedName>
</protein>